<dbReference type="EMBL" id="CCXY01000082">
    <property type="protein sequence ID" value="CEG11827.1"/>
    <property type="molecule type" value="Genomic_DNA"/>
</dbReference>
<evidence type="ECO:0000256" key="7">
    <source>
        <dbReference type="ARBA" id="ARBA00022917"/>
    </source>
</evidence>
<dbReference type="Gene3D" id="2.40.50.140">
    <property type="entry name" value="Nucleic acid-binding proteins"/>
    <property type="match status" value="1"/>
</dbReference>
<evidence type="ECO:0000256" key="2">
    <source>
        <dbReference type="ARBA" id="ARBA00005312"/>
    </source>
</evidence>
<comment type="subcellular location">
    <subcellularLocation>
        <location evidence="1">Cytoplasm</location>
    </subcellularLocation>
</comment>
<evidence type="ECO:0000313" key="10">
    <source>
        <dbReference type="EMBL" id="CEG11827.1"/>
    </source>
</evidence>
<name>A0A098E763_9ZZZZ</name>
<dbReference type="Gene3D" id="3.30.930.10">
    <property type="entry name" value="Bira Bifunctional Protein, Domain 2"/>
    <property type="match status" value="1"/>
</dbReference>
<gene>
    <name evidence="10" type="primary">aspS</name>
    <name evidence="10" type="ORF">MSIBF_A1720001</name>
</gene>
<dbReference type="HAMAP" id="MF_02075">
    <property type="entry name" value="Asp_tRNA_synth_type2"/>
    <property type="match status" value="1"/>
</dbReference>
<keyword evidence="7" id="KW-0648">Protein biosynthesis</keyword>
<dbReference type="NCBIfam" id="TIGR00458">
    <property type="entry name" value="aspS_nondisc"/>
    <property type="match status" value="1"/>
</dbReference>
<keyword evidence="5" id="KW-0547">Nucleotide-binding</keyword>
<keyword evidence="8" id="KW-0030">Aminoacyl-tRNA synthetase</keyword>
<dbReference type="InterPro" id="IPR004365">
    <property type="entry name" value="NA-bd_OB_tRNA"/>
</dbReference>
<dbReference type="PRINTS" id="PR01042">
    <property type="entry name" value="TRNASYNTHASP"/>
</dbReference>
<dbReference type="PROSITE" id="PS50862">
    <property type="entry name" value="AA_TRNA_LIGASE_II"/>
    <property type="match status" value="1"/>
</dbReference>
<protein>
    <submittedName>
        <fullName evidence="10">Aspartate--tRNA ligase</fullName>
        <ecNumber evidence="10">6.1.1.12</ecNumber>
    </submittedName>
</protein>
<dbReference type="NCBIfam" id="NF003483">
    <property type="entry name" value="PRK05159.1"/>
    <property type="match status" value="1"/>
</dbReference>
<dbReference type="PANTHER" id="PTHR43450">
    <property type="entry name" value="ASPARTYL-TRNA SYNTHETASE"/>
    <property type="match status" value="1"/>
</dbReference>
<dbReference type="InterPro" id="IPR004364">
    <property type="entry name" value="Aa-tRNA-synt_II"/>
</dbReference>
<dbReference type="PANTHER" id="PTHR43450:SF1">
    <property type="entry name" value="ASPARTATE--TRNA LIGASE, CYTOPLASMIC"/>
    <property type="match status" value="1"/>
</dbReference>
<keyword evidence="6" id="KW-0067">ATP-binding</keyword>
<dbReference type="InterPro" id="IPR012340">
    <property type="entry name" value="NA-bd_OB-fold"/>
</dbReference>
<keyword evidence="3" id="KW-0963">Cytoplasm</keyword>
<accession>A0A098E763</accession>
<evidence type="ECO:0000256" key="1">
    <source>
        <dbReference type="ARBA" id="ARBA00004496"/>
    </source>
</evidence>
<reference evidence="10" key="1">
    <citation type="submission" date="2014-09" db="EMBL/GenBank/DDBJ databases">
        <authorList>
            <person name="Probst J Alexander"/>
        </authorList>
    </citation>
    <scope>NUCLEOTIDE SEQUENCE</scope>
</reference>
<sequence>MQISFKERVWTNQLKNFVSSENNEVLIAGWVQENRDLGNLKFIILRDREGTAQICMKKKITSDDVLNKVKELTKESVISVKGNLSANPKAPNGYEIFPNELNIISIANVPLPLDPSEKAVKADVTANIDTRLDNRFLDIRKKDVTAIFKLRSRVIDAGRKFLRAHKFIEINSPKIIASASEGGTELFPIAYFDKEAFLAQSPQLYKQMLMAAGFDGVFETATYFRAESHDTTRHLNEITAFDCEMSFIDSENDVMDVIEGLMNTILNEAKDSEEIKILNKEIYLPEKFPRISYDECIRLLNDKNITVEWGEDIDTKNERVLGEIVKDKFGSELFFITKYPLKIKPFYTAPENFNADDKYSRAFDLEYKGVEISSGGQRVHIYDLLAERIKRCNLNPENFKFYLDAFKYGMPPHGGFGLGIERILMQMLDTTVREVILFPRDRHRLTP</sequence>
<dbReference type="CDD" id="cd00776">
    <property type="entry name" value="AsxRS_core"/>
    <property type="match status" value="1"/>
</dbReference>
<dbReference type="FunFam" id="3.30.930.10:FF:000038">
    <property type="entry name" value="Aspartate--tRNA ligase"/>
    <property type="match status" value="1"/>
</dbReference>
<dbReference type="EC" id="6.1.1.12" evidence="10"/>
<keyword evidence="4 10" id="KW-0436">Ligase</keyword>
<dbReference type="InterPro" id="IPR006195">
    <property type="entry name" value="aa-tRNA-synth_II"/>
</dbReference>
<dbReference type="Pfam" id="PF01336">
    <property type="entry name" value="tRNA_anti-codon"/>
    <property type="match status" value="1"/>
</dbReference>
<dbReference type="GO" id="GO:0005829">
    <property type="term" value="C:cytosol"/>
    <property type="evidence" value="ECO:0007669"/>
    <property type="project" value="TreeGrafter"/>
</dbReference>
<evidence type="ECO:0000259" key="9">
    <source>
        <dbReference type="PROSITE" id="PS50862"/>
    </source>
</evidence>
<dbReference type="SUPFAM" id="SSF55681">
    <property type="entry name" value="Class II aaRS and biotin synthetases"/>
    <property type="match status" value="1"/>
</dbReference>
<dbReference type="Pfam" id="PF00152">
    <property type="entry name" value="tRNA-synt_2"/>
    <property type="match status" value="1"/>
</dbReference>
<comment type="similarity">
    <text evidence="2">Belongs to the class-II aminoacyl-tRNA synthetase family. Type 2 subfamily.</text>
</comment>
<evidence type="ECO:0000256" key="4">
    <source>
        <dbReference type="ARBA" id="ARBA00022598"/>
    </source>
</evidence>
<organism evidence="10">
    <name type="scientific">groundwater metagenome</name>
    <dbReference type="NCBI Taxonomy" id="717931"/>
    <lineage>
        <taxon>unclassified sequences</taxon>
        <taxon>metagenomes</taxon>
        <taxon>ecological metagenomes</taxon>
    </lineage>
</organism>
<dbReference type="GO" id="GO:0006422">
    <property type="term" value="P:aspartyl-tRNA aminoacylation"/>
    <property type="evidence" value="ECO:0007669"/>
    <property type="project" value="InterPro"/>
</dbReference>
<dbReference type="AlphaFoldDB" id="A0A098E763"/>
<evidence type="ECO:0000256" key="3">
    <source>
        <dbReference type="ARBA" id="ARBA00022490"/>
    </source>
</evidence>
<dbReference type="GO" id="GO:0004815">
    <property type="term" value="F:aspartate-tRNA ligase activity"/>
    <property type="evidence" value="ECO:0007669"/>
    <property type="project" value="UniProtKB-EC"/>
</dbReference>
<evidence type="ECO:0000256" key="6">
    <source>
        <dbReference type="ARBA" id="ARBA00022840"/>
    </source>
</evidence>
<evidence type="ECO:0000256" key="5">
    <source>
        <dbReference type="ARBA" id="ARBA00022741"/>
    </source>
</evidence>
<proteinExistence type="inferred from homology"/>
<feature type="domain" description="Aminoacyl-transfer RNA synthetases class-II family profile" evidence="9">
    <location>
        <begin position="148"/>
        <end position="447"/>
    </location>
</feature>
<dbReference type="InterPro" id="IPR004523">
    <property type="entry name" value="Asp-tRNA_synthase_2"/>
</dbReference>
<dbReference type="InterPro" id="IPR002312">
    <property type="entry name" value="Asp/Asn-tRNA-synth_IIb"/>
</dbReference>
<dbReference type="InterPro" id="IPR045864">
    <property type="entry name" value="aa-tRNA-synth_II/BPL/LPL"/>
</dbReference>
<dbReference type="GO" id="GO:0003723">
    <property type="term" value="F:RNA binding"/>
    <property type="evidence" value="ECO:0007669"/>
    <property type="project" value="TreeGrafter"/>
</dbReference>
<dbReference type="GO" id="GO:0005524">
    <property type="term" value="F:ATP binding"/>
    <property type="evidence" value="ECO:0007669"/>
    <property type="project" value="UniProtKB-KW"/>
</dbReference>
<evidence type="ECO:0000256" key="8">
    <source>
        <dbReference type="ARBA" id="ARBA00023146"/>
    </source>
</evidence>
<dbReference type="GO" id="GO:0017101">
    <property type="term" value="C:aminoacyl-tRNA synthetase multienzyme complex"/>
    <property type="evidence" value="ECO:0007669"/>
    <property type="project" value="TreeGrafter"/>
</dbReference>
<dbReference type="SUPFAM" id="SSF50249">
    <property type="entry name" value="Nucleic acid-binding proteins"/>
    <property type="match status" value="1"/>
</dbReference>